<evidence type="ECO:0000313" key="2">
    <source>
        <dbReference type="EMBL" id="CAB4857776.1"/>
    </source>
</evidence>
<protein>
    <submittedName>
        <fullName evidence="2">Unannotated protein</fullName>
    </submittedName>
</protein>
<reference evidence="2" key="1">
    <citation type="submission" date="2020-05" db="EMBL/GenBank/DDBJ databases">
        <authorList>
            <person name="Chiriac C."/>
            <person name="Salcher M."/>
            <person name="Ghai R."/>
            <person name="Kavagutti S V."/>
        </authorList>
    </citation>
    <scope>NUCLEOTIDE SEQUENCE</scope>
</reference>
<feature type="compositionally biased region" description="Basic and acidic residues" evidence="1">
    <location>
        <begin position="15"/>
        <end position="25"/>
    </location>
</feature>
<accession>A0A6J7CIH1</accession>
<sequence>MTDDQPWWFSGHGAEQSEDRRHDPTAEGGAGFSFAGVRLGGLTLSNITAGAQQLVDLARHALVTPHAEHSDPREHGDCILCRALTLIAQTADPVDRGRHAVAWIDLDPPQPDDQRP</sequence>
<gene>
    <name evidence="2" type="ORF">UFOPK3402_00049</name>
</gene>
<proteinExistence type="predicted"/>
<evidence type="ECO:0000256" key="1">
    <source>
        <dbReference type="SAM" id="MobiDB-lite"/>
    </source>
</evidence>
<dbReference type="AlphaFoldDB" id="A0A6J7CIH1"/>
<feature type="region of interest" description="Disordered" evidence="1">
    <location>
        <begin position="1"/>
        <end position="28"/>
    </location>
</feature>
<organism evidence="2">
    <name type="scientific">freshwater metagenome</name>
    <dbReference type="NCBI Taxonomy" id="449393"/>
    <lineage>
        <taxon>unclassified sequences</taxon>
        <taxon>metagenomes</taxon>
        <taxon>ecological metagenomes</taxon>
    </lineage>
</organism>
<name>A0A6J7CIH1_9ZZZZ</name>
<dbReference type="EMBL" id="CAFBLS010000003">
    <property type="protein sequence ID" value="CAB4857776.1"/>
    <property type="molecule type" value="Genomic_DNA"/>
</dbReference>